<dbReference type="PANTHER" id="PTHR46560:SF9">
    <property type="entry name" value="ZP DOMAIN-CONTAINING PROTEIN"/>
    <property type="match status" value="1"/>
</dbReference>
<dbReference type="Proteomes" id="UP000037510">
    <property type="component" value="Unassembled WGS sequence"/>
</dbReference>
<accession>A0A0L7LHY1</accession>
<keyword evidence="1" id="KW-0812">Transmembrane</keyword>
<comment type="caution">
    <text evidence="2">The sequence shown here is derived from an EMBL/GenBank/DDBJ whole genome shotgun (WGS) entry which is preliminary data.</text>
</comment>
<reference evidence="2 3" key="1">
    <citation type="journal article" date="2015" name="Genome Biol. Evol.">
        <title>The genome of winter moth (Operophtera brumata) provides a genomic perspective on sexual dimorphism and phenology.</title>
        <authorList>
            <person name="Derks M.F."/>
            <person name="Smit S."/>
            <person name="Salis L."/>
            <person name="Schijlen E."/>
            <person name="Bossers A."/>
            <person name="Mateman C."/>
            <person name="Pijl A.S."/>
            <person name="de Ridder D."/>
            <person name="Groenen M.A."/>
            <person name="Visser M.E."/>
            <person name="Megens H.J."/>
        </authorList>
    </citation>
    <scope>NUCLEOTIDE SEQUENCE [LARGE SCALE GENOMIC DNA]</scope>
    <source>
        <strain evidence="2">WM2013NL</strain>
        <tissue evidence="2">Head and thorax</tissue>
    </source>
</reference>
<keyword evidence="3" id="KW-1185">Reference proteome</keyword>
<gene>
    <name evidence="2" type="ORF">OBRU01_08107</name>
</gene>
<dbReference type="STRING" id="104452.A0A0L7LHY1"/>
<dbReference type="AlphaFoldDB" id="A0A0L7LHY1"/>
<dbReference type="PANTHER" id="PTHR46560">
    <property type="entry name" value="CYPHER, ISOFORM B"/>
    <property type="match status" value="1"/>
</dbReference>
<evidence type="ECO:0000256" key="1">
    <source>
        <dbReference type="SAM" id="Phobius"/>
    </source>
</evidence>
<sequence length="220" mass="24287">MTGYATFGAYPNREEKRTDGTGDFSPVVTATCKTGVMSIKINFNQPFNGVVHAREFRTPACMALGNGTEALTYDINLVAPHGSPDYCGVFWNNLAEDKFYVITCGKAGFRNARNETSLVSLRMLNDQGRKVLNAAFGLPYTLKAEMSKSDATRGIRMKNCFAFNMPSTCLDVDCAEEVVALSCMEGNIRPLWLLYLAIALGVMFLVMLLINCFLCMAMKF</sequence>
<keyword evidence="1" id="KW-1133">Transmembrane helix</keyword>
<name>A0A0L7LHY1_OPEBR</name>
<feature type="transmembrane region" description="Helical" evidence="1">
    <location>
        <begin position="192"/>
        <end position="214"/>
    </location>
</feature>
<protein>
    <submittedName>
        <fullName evidence="2">Uncharacterized protein</fullName>
    </submittedName>
</protein>
<dbReference type="EMBL" id="JTDY01001037">
    <property type="protein sequence ID" value="KOB75062.1"/>
    <property type="molecule type" value="Genomic_DNA"/>
</dbReference>
<evidence type="ECO:0000313" key="3">
    <source>
        <dbReference type="Proteomes" id="UP000037510"/>
    </source>
</evidence>
<evidence type="ECO:0000313" key="2">
    <source>
        <dbReference type="EMBL" id="KOB75062.1"/>
    </source>
</evidence>
<keyword evidence="1" id="KW-0472">Membrane</keyword>
<proteinExistence type="predicted"/>
<organism evidence="2 3">
    <name type="scientific">Operophtera brumata</name>
    <name type="common">Winter moth</name>
    <name type="synonym">Phalaena brumata</name>
    <dbReference type="NCBI Taxonomy" id="104452"/>
    <lineage>
        <taxon>Eukaryota</taxon>
        <taxon>Metazoa</taxon>
        <taxon>Ecdysozoa</taxon>
        <taxon>Arthropoda</taxon>
        <taxon>Hexapoda</taxon>
        <taxon>Insecta</taxon>
        <taxon>Pterygota</taxon>
        <taxon>Neoptera</taxon>
        <taxon>Endopterygota</taxon>
        <taxon>Lepidoptera</taxon>
        <taxon>Glossata</taxon>
        <taxon>Ditrysia</taxon>
        <taxon>Geometroidea</taxon>
        <taxon>Geometridae</taxon>
        <taxon>Larentiinae</taxon>
        <taxon>Operophtera</taxon>
    </lineage>
</organism>